<evidence type="ECO:0008006" key="3">
    <source>
        <dbReference type="Google" id="ProtNLM"/>
    </source>
</evidence>
<dbReference type="RefSeq" id="WP_376753822.1">
    <property type="nucleotide sequence ID" value="NZ_CP124550.1"/>
</dbReference>
<dbReference type="Proteomes" id="UP001177295">
    <property type="component" value="Chromosome"/>
</dbReference>
<dbReference type="CDD" id="cd02440">
    <property type="entry name" value="AdoMet_MTases"/>
    <property type="match status" value="1"/>
</dbReference>
<evidence type="ECO:0000313" key="1">
    <source>
        <dbReference type="EMBL" id="WIO46287.1"/>
    </source>
</evidence>
<reference evidence="1 2" key="1">
    <citation type="journal article" date="2023" name="Cell">
        <title>Genetic manipulation of Patescibacteria provides mechanistic insights into microbial dark matter and the epibiotic lifestyle.</title>
        <authorList>
            <person name="Wang Y."/>
            <person name="Gallagher L.A."/>
            <person name="Andrade P.A."/>
            <person name="Liu A."/>
            <person name="Humphreys I.R."/>
            <person name="Turkarslan S."/>
            <person name="Cutler K.J."/>
            <person name="Arrieta-Ortiz M.L."/>
            <person name="Li Y."/>
            <person name="Radey M.C."/>
            <person name="McLean J.S."/>
            <person name="Cong Q."/>
            <person name="Baker D."/>
            <person name="Baliga N.S."/>
            <person name="Peterson S.B."/>
            <person name="Mougous J.D."/>
        </authorList>
    </citation>
    <scope>NUCLEOTIDE SEQUENCE [LARGE SCALE GENOMIC DNA]</scope>
    <source>
        <strain evidence="1 2">ML1</strain>
    </source>
</reference>
<protein>
    <recommendedName>
        <fullName evidence="3">Methyltransferase domain-containing protein</fullName>
    </recommendedName>
</protein>
<organism evidence="1 2">
    <name type="scientific">Candidatus Southlakia epibionticum</name>
    <dbReference type="NCBI Taxonomy" id="3043284"/>
    <lineage>
        <taxon>Bacteria</taxon>
        <taxon>Candidatus Saccharimonadota</taxon>
        <taxon>Candidatus Saccharimonadia</taxon>
        <taxon>Candidatus Saccharimonadales</taxon>
        <taxon>Candidatus Saccharimonadaceae</taxon>
        <taxon>Candidatus Southlakia</taxon>
    </lineage>
</organism>
<dbReference type="SUPFAM" id="SSF53335">
    <property type="entry name" value="S-adenosyl-L-methionine-dependent methyltransferases"/>
    <property type="match status" value="1"/>
</dbReference>
<gene>
    <name evidence="1" type="ORF">SEML1_0679</name>
</gene>
<evidence type="ECO:0000313" key="2">
    <source>
        <dbReference type="Proteomes" id="UP001177295"/>
    </source>
</evidence>
<dbReference type="Gene3D" id="3.40.50.150">
    <property type="entry name" value="Vaccinia Virus protein VP39"/>
    <property type="match status" value="1"/>
</dbReference>
<dbReference type="InterPro" id="IPR029063">
    <property type="entry name" value="SAM-dependent_MTases_sf"/>
</dbReference>
<proteinExistence type="predicted"/>
<dbReference type="EMBL" id="CP124550">
    <property type="protein sequence ID" value="WIO46287.1"/>
    <property type="molecule type" value="Genomic_DNA"/>
</dbReference>
<accession>A0ABY8WW59</accession>
<sequence length="450" mass="49553">MQDRLKRPEILPMGGRLLELNPEIVALYGEVEAGSERLPVSIAERTDPAYENPEKIKEVLDYLSVADSKVQLARMGELGGIAYRLSYLASGEVLRRSWDGHVNASSPVEYARRQYLYGSDQVDAEAWWRQGGSAMALVTIVNAFDLAARDNPEHRGYPTMSGPIDERILNHHFGDDVPELSGLSLHSAVAATAQNFGVVRGLPPLSTAECVKRADEKMQRLDDFVHASNSAEFLDVIRYCADGIGIRERMKLVNDVITEFAADEEVGHSPIIVSLGCGTALPMLELIKQLHEHGKTPRVVLIDQDPIALAAAQQMAEQRGLSGSIELHCRKLFNKIGKPLDLKEILSGRVPAVIENSGLGEYVPDIPYRRLLREAYGALGAGGLLANCSTNENRPHKNFLADAMGWPARVRRRSLSDMADMLDASKIPLDRTEARVTASGVYTGYFTRKL</sequence>
<keyword evidence="2" id="KW-1185">Reference proteome</keyword>
<name>A0ABY8WW59_9BACT</name>